<dbReference type="NCBIfam" id="NF001273">
    <property type="entry name" value="PRK00230.1"/>
    <property type="match status" value="1"/>
</dbReference>
<feature type="binding site" evidence="7">
    <location>
        <position position="237"/>
    </location>
    <ligand>
        <name>substrate</name>
    </ligand>
</feature>
<dbReference type="InterPro" id="IPR013785">
    <property type="entry name" value="Aldolase_TIM"/>
</dbReference>
<feature type="binding site" evidence="7">
    <location>
        <position position="216"/>
    </location>
    <ligand>
        <name>substrate</name>
    </ligand>
</feature>
<comment type="subunit">
    <text evidence="7">Homodimer.</text>
</comment>
<dbReference type="InterPro" id="IPR014732">
    <property type="entry name" value="OMPdecase"/>
</dbReference>
<feature type="binding site" evidence="7">
    <location>
        <begin position="72"/>
        <end position="81"/>
    </location>
    <ligand>
        <name>substrate</name>
    </ligand>
</feature>
<evidence type="ECO:0000256" key="4">
    <source>
        <dbReference type="ARBA" id="ARBA00022975"/>
    </source>
</evidence>
<evidence type="ECO:0000256" key="8">
    <source>
        <dbReference type="RuleBase" id="RU000512"/>
    </source>
</evidence>
<sequence length="268" mass="27892">MISPPSSRFPDGRLSSRLIFAADFADVDEARRATLALQPHLGLVKIGLELFVGAGPSALSWAREAGLPIFLDLKLHDIPATVERAVDRAIALGARMLTVHAAGGKEMLLRAVRCAEAAGDTCTIVAVTVLTSLDDGDLADLGVDSDAGTQARRLARLAFDQGVRAFVCSPEEVATLRAELGPKATLITPGVRAAQAATRAPAAGASSSGGGGKDDQKRIATAREAILRGADYVVVGRPIRDAADPKAAAEQIDRTVRDALAEAEAIRT</sequence>
<feature type="binding site" evidence="7">
    <location>
        <position position="131"/>
    </location>
    <ligand>
        <name>substrate</name>
    </ligand>
</feature>
<dbReference type="InterPro" id="IPR018089">
    <property type="entry name" value="OMPdecase_AS"/>
</dbReference>
<feature type="binding site" evidence="7">
    <location>
        <position position="23"/>
    </location>
    <ligand>
        <name>substrate</name>
    </ligand>
</feature>
<keyword evidence="12" id="KW-1185">Reference proteome</keyword>
<evidence type="ECO:0000256" key="5">
    <source>
        <dbReference type="ARBA" id="ARBA00023239"/>
    </source>
</evidence>
<evidence type="ECO:0000256" key="9">
    <source>
        <dbReference type="SAM" id="MobiDB-lite"/>
    </source>
</evidence>
<dbReference type="InterPro" id="IPR011060">
    <property type="entry name" value="RibuloseP-bd_barrel"/>
</dbReference>
<feature type="binding site" evidence="7">
    <location>
        <position position="236"/>
    </location>
    <ligand>
        <name>substrate</name>
    </ligand>
</feature>
<feature type="domain" description="Orotidine 5'-phosphate decarboxylase" evidence="10">
    <location>
        <begin position="17"/>
        <end position="252"/>
    </location>
</feature>
<comment type="similarity">
    <text evidence="7">Belongs to the OMP decarboxylase family. Type 1 subfamily.</text>
</comment>
<dbReference type="InterPro" id="IPR001754">
    <property type="entry name" value="OMPdeCOase_dom"/>
</dbReference>
<dbReference type="GO" id="GO:0004590">
    <property type="term" value="F:orotidine-5'-phosphate decarboxylase activity"/>
    <property type="evidence" value="ECO:0007669"/>
    <property type="project" value="UniProtKB-EC"/>
</dbReference>
<comment type="catalytic activity">
    <reaction evidence="6 7 8">
        <text>orotidine 5'-phosphate + H(+) = UMP + CO2</text>
        <dbReference type="Rhea" id="RHEA:11596"/>
        <dbReference type="ChEBI" id="CHEBI:15378"/>
        <dbReference type="ChEBI" id="CHEBI:16526"/>
        <dbReference type="ChEBI" id="CHEBI:57538"/>
        <dbReference type="ChEBI" id="CHEBI:57865"/>
        <dbReference type="EC" id="4.1.1.23"/>
    </reaction>
</comment>
<feature type="binding site" evidence="7">
    <location>
        <position position="192"/>
    </location>
    <ligand>
        <name>substrate</name>
    </ligand>
</feature>
<dbReference type="EMBL" id="CP089984">
    <property type="protein sequence ID" value="WXB19249.1"/>
    <property type="molecule type" value="Genomic_DNA"/>
</dbReference>
<gene>
    <name evidence="7 11" type="primary">pyrF</name>
    <name evidence="11" type="ORF">LZC94_18690</name>
</gene>
<dbReference type="SUPFAM" id="SSF51366">
    <property type="entry name" value="Ribulose-phoshate binding barrel"/>
    <property type="match status" value="1"/>
</dbReference>
<keyword evidence="5 7" id="KW-0456">Lyase</keyword>
<dbReference type="Pfam" id="PF00215">
    <property type="entry name" value="OMPdecase"/>
    <property type="match status" value="1"/>
</dbReference>
<dbReference type="CDD" id="cd04725">
    <property type="entry name" value="OMP_decarboxylase_like"/>
    <property type="match status" value="1"/>
</dbReference>
<keyword evidence="4 7" id="KW-0665">Pyrimidine biosynthesis</keyword>
<dbReference type="SMART" id="SM00934">
    <property type="entry name" value="OMPdecase"/>
    <property type="match status" value="1"/>
</dbReference>
<feature type="binding site" evidence="7">
    <location>
        <position position="45"/>
    </location>
    <ligand>
        <name>substrate</name>
    </ligand>
</feature>
<evidence type="ECO:0000256" key="1">
    <source>
        <dbReference type="ARBA" id="ARBA00002356"/>
    </source>
</evidence>
<proteinExistence type="inferred from homology"/>
<evidence type="ECO:0000256" key="2">
    <source>
        <dbReference type="ARBA" id="ARBA00004861"/>
    </source>
</evidence>
<keyword evidence="3 7" id="KW-0210">Decarboxylase</keyword>
<dbReference type="Gene3D" id="3.20.20.70">
    <property type="entry name" value="Aldolase class I"/>
    <property type="match status" value="1"/>
</dbReference>
<dbReference type="PROSITE" id="PS00156">
    <property type="entry name" value="OMPDECASE"/>
    <property type="match status" value="1"/>
</dbReference>
<evidence type="ECO:0000256" key="3">
    <source>
        <dbReference type="ARBA" id="ARBA00022793"/>
    </source>
</evidence>
<protein>
    <recommendedName>
        <fullName evidence="7">Orotidine 5'-phosphate decarboxylase</fullName>
        <ecNumber evidence="7">4.1.1.23</ecNumber>
    </recommendedName>
    <alternativeName>
        <fullName evidence="7">OMP decarboxylase</fullName>
        <shortName evidence="7">OMPDCase</shortName>
        <shortName evidence="7">OMPdecase</shortName>
    </alternativeName>
</protein>
<dbReference type="RefSeq" id="WP_394828872.1">
    <property type="nucleotide sequence ID" value="NZ_CP089984.1"/>
</dbReference>
<feature type="region of interest" description="Disordered" evidence="9">
    <location>
        <begin position="198"/>
        <end position="217"/>
    </location>
</feature>
<comment type="function">
    <text evidence="1 7">Catalyzes the decarboxylation of orotidine 5'-monophosphate (OMP) to uridine 5'-monophosphate (UMP).</text>
</comment>
<dbReference type="PANTHER" id="PTHR32119">
    <property type="entry name" value="OROTIDINE 5'-PHOSPHATE DECARBOXYLASE"/>
    <property type="match status" value="1"/>
</dbReference>
<evidence type="ECO:0000313" key="12">
    <source>
        <dbReference type="Proteomes" id="UP001370348"/>
    </source>
</evidence>
<dbReference type="Proteomes" id="UP001370348">
    <property type="component" value="Chromosome"/>
</dbReference>
<feature type="active site" description="Proton donor" evidence="7">
    <location>
        <position position="74"/>
    </location>
</feature>
<evidence type="ECO:0000313" key="11">
    <source>
        <dbReference type="EMBL" id="WXB19249.1"/>
    </source>
</evidence>
<organism evidence="11 12">
    <name type="scientific">Pendulispora albinea</name>
    <dbReference type="NCBI Taxonomy" id="2741071"/>
    <lineage>
        <taxon>Bacteria</taxon>
        <taxon>Pseudomonadati</taxon>
        <taxon>Myxococcota</taxon>
        <taxon>Myxococcia</taxon>
        <taxon>Myxococcales</taxon>
        <taxon>Sorangiineae</taxon>
        <taxon>Pendulisporaceae</taxon>
        <taxon>Pendulispora</taxon>
    </lineage>
</organism>
<dbReference type="NCBIfam" id="TIGR01740">
    <property type="entry name" value="pyrF"/>
    <property type="match status" value="1"/>
</dbReference>
<dbReference type="PANTHER" id="PTHR32119:SF2">
    <property type="entry name" value="OROTIDINE 5'-PHOSPHATE DECARBOXYLASE"/>
    <property type="match status" value="1"/>
</dbReference>
<evidence type="ECO:0000256" key="6">
    <source>
        <dbReference type="ARBA" id="ARBA00049157"/>
    </source>
</evidence>
<comment type="pathway">
    <text evidence="2 7 8">Pyrimidine metabolism; UMP biosynthesis via de novo pathway; UMP from orotate: step 2/2.</text>
</comment>
<dbReference type="InterPro" id="IPR047596">
    <property type="entry name" value="OMPdecase_bac"/>
</dbReference>
<accession>A0ABZ2M9R8</accession>
<reference evidence="11 12" key="1">
    <citation type="submission" date="2021-12" db="EMBL/GenBank/DDBJ databases">
        <title>Discovery of the Pendulisporaceae a myxobacterial family with distinct sporulation behavior and unique specialized metabolism.</title>
        <authorList>
            <person name="Garcia R."/>
            <person name="Popoff A."/>
            <person name="Bader C.D."/>
            <person name="Loehr J."/>
            <person name="Walesch S."/>
            <person name="Walt C."/>
            <person name="Boldt J."/>
            <person name="Bunk B."/>
            <person name="Haeckl F.J.F.P.J."/>
            <person name="Gunesch A.P."/>
            <person name="Birkelbach J."/>
            <person name="Nuebel U."/>
            <person name="Pietschmann T."/>
            <person name="Bach T."/>
            <person name="Mueller R."/>
        </authorList>
    </citation>
    <scope>NUCLEOTIDE SEQUENCE [LARGE SCALE GENOMIC DNA]</scope>
    <source>
        <strain evidence="11 12">MSr11954</strain>
    </source>
</reference>
<dbReference type="HAMAP" id="MF_01200_B">
    <property type="entry name" value="OMPdecase_type1_B"/>
    <property type="match status" value="1"/>
</dbReference>
<name>A0ABZ2M9R8_9BACT</name>
<evidence type="ECO:0000259" key="10">
    <source>
        <dbReference type="SMART" id="SM00934"/>
    </source>
</evidence>
<dbReference type="EC" id="4.1.1.23" evidence="7"/>
<evidence type="ECO:0000256" key="7">
    <source>
        <dbReference type="HAMAP-Rule" id="MF_01200"/>
    </source>
</evidence>